<comment type="caution">
    <text evidence="2">The sequence shown here is derived from an EMBL/GenBank/DDBJ whole genome shotgun (WGS) entry which is preliminary data.</text>
</comment>
<keyword evidence="3" id="KW-1185">Reference proteome</keyword>
<dbReference type="PANTHER" id="PTHR44662">
    <property type="entry name" value="WD REPEAT-CONTAINING PROTEIN 81"/>
    <property type="match status" value="1"/>
</dbReference>
<dbReference type="Proteomes" id="UP001381693">
    <property type="component" value="Unassembled WGS sequence"/>
</dbReference>
<dbReference type="GO" id="GO:0035014">
    <property type="term" value="F:phosphatidylinositol 3-kinase regulator activity"/>
    <property type="evidence" value="ECO:0007669"/>
    <property type="project" value="TreeGrafter"/>
</dbReference>
<dbReference type="GO" id="GO:0035973">
    <property type="term" value="P:aggrephagy"/>
    <property type="evidence" value="ECO:0007669"/>
    <property type="project" value="TreeGrafter"/>
</dbReference>
<evidence type="ECO:0000313" key="2">
    <source>
        <dbReference type="EMBL" id="KAK7074513.1"/>
    </source>
</evidence>
<dbReference type="InterPro" id="IPR011009">
    <property type="entry name" value="Kinase-like_dom_sf"/>
</dbReference>
<feature type="compositionally biased region" description="Polar residues" evidence="1">
    <location>
        <begin position="313"/>
        <end position="331"/>
    </location>
</feature>
<organism evidence="2 3">
    <name type="scientific">Halocaridina rubra</name>
    <name type="common">Hawaiian red shrimp</name>
    <dbReference type="NCBI Taxonomy" id="373956"/>
    <lineage>
        <taxon>Eukaryota</taxon>
        <taxon>Metazoa</taxon>
        <taxon>Ecdysozoa</taxon>
        <taxon>Arthropoda</taxon>
        <taxon>Crustacea</taxon>
        <taxon>Multicrustacea</taxon>
        <taxon>Malacostraca</taxon>
        <taxon>Eumalacostraca</taxon>
        <taxon>Eucarida</taxon>
        <taxon>Decapoda</taxon>
        <taxon>Pleocyemata</taxon>
        <taxon>Caridea</taxon>
        <taxon>Atyoidea</taxon>
        <taxon>Atyidae</taxon>
        <taxon>Halocaridina</taxon>
    </lineage>
</organism>
<accession>A0AAN9A4B2</accession>
<feature type="compositionally biased region" description="Polar residues" evidence="1">
    <location>
        <begin position="348"/>
        <end position="369"/>
    </location>
</feature>
<feature type="compositionally biased region" description="Basic and acidic residues" evidence="1">
    <location>
        <begin position="333"/>
        <end position="345"/>
    </location>
</feature>
<dbReference type="SUPFAM" id="SSF56112">
    <property type="entry name" value="Protein kinase-like (PK-like)"/>
    <property type="match status" value="1"/>
</dbReference>
<reference evidence="2 3" key="1">
    <citation type="submission" date="2023-11" db="EMBL/GenBank/DDBJ databases">
        <title>Halocaridina rubra genome assembly.</title>
        <authorList>
            <person name="Smith C."/>
        </authorList>
    </citation>
    <scope>NUCLEOTIDE SEQUENCE [LARGE SCALE GENOMIC DNA]</scope>
    <source>
        <strain evidence="2">EP-1</strain>
        <tissue evidence="2">Whole</tissue>
    </source>
</reference>
<evidence type="ECO:0000256" key="1">
    <source>
        <dbReference type="SAM" id="MobiDB-lite"/>
    </source>
</evidence>
<dbReference type="PANTHER" id="PTHR44662:SF1">
    <property type="entry name" value="WD REPEAT-CONTAINING PROTEIN 81"/>
    <property type="match status" value="1"/>
</dbReference>
<dbReference type="AlphaFoldDB" id="A0AAN9A4B2"/>
<evidence type="ECO:0000313" key="3">
    <source>
        <dbReference type="Proteomes" id="UP001381693"/>
    </source>
</evidence>
<sequence>MQTGVAELVSRSLNIPPDYCCQGPIQNSVECFVSTQWIRCVIKDGLYSYPPLHDIWSHPEIQSAVQLREKIGDLWQRILVQVIPKSDKAVYPLARRSEHSPGLTADVSYSQLLHYVATSNNKNLWKDAYKKFPEHGVAVQWKGGAHVGTDEFQNVLRDVLWRFYGCKIIPLKEISPNHTRLQNSRVPGPHSNILPALCAFEGEHHFFVVLNSVHHNVQHCVSFSPAKLSESAARPLFILYQILEAVRDTHDRGLHLGDVTLNHLFVDNALYLSLLPSVPDNLLYPESLLSGDKLGKSNAFQKWDGARTIPPKQINSSKLLQVSDNSKNTADCDSEHSDSYDHSLEKNYLSQNQRSSFASSDSTGNTSKKSSCEDQGHSNGGCGNQLDNRLDAFQRLITSEDAFEILKQVSSKLSVFC</sequence>
<protein>
    <submittedName>
        <fullName evidence="2">Uncharacterized protein</fullName>
    </submittedName>
</protein>
<dbReference type="GO" id="GO:0005739">
    <property type="term" value="C:mitochondrion"/>
    <property type="evidence" value="ECO:0007669"/>
    <property type="project" value="TreeGrafter"/>
</dbReference>
<proteinExistence type="predicted"/>
<gene>
    <name evidence="2" type="ORF">SK128_005347</name>
</gene>
<name>A0AAN9A4B2_HALRR</name>
<dbReference type="InterPro" id="IPR052651">
    <property type="entry name" value="WDR81"/>
</dbReference>
<dbReference type="EMBL" id="JAXCGZ010011559">
    <property type="protein sequence ID" value="KAK7074513.1"/>
    <property type="molecule type" value="Genomic_DNA"/>
</dbReference>
<feature type="region of interest" description="Disordered" evidence="1">
    <location>
        <begin position="308"/>
        <end position="383"/>
    </location>
</feature>